<sequence length="74" mass="8407">MTKIISKRESHKEANVIATAQAPIRENLSRRERECLLPWLWKGALSGRPEISQPVSWRSIRDLAHSESLSCSPP</sequence>
<organism evidence="1">
    <name type="scientific">Eucalyptus grandis</name>
    <name type="common">Flooded gum</name>
    <dbReference type="NCBI Taxonomy" id="71139"/>
    <lineage>
        <taxon>Eukaryota</taxon>
        <taxon>Viridiplantae</taxon>
        <taxon>Streptophyta</taxon>
        <taxon>Embryophyta</taxon>
        <taxon>Tracheophyta</taxon>
        <taxon>Spermatophyta</taxon>
        <taxon>Magnoliopsida</taxon>
        <taxon>eudicotyledons</taxon>
        <taxon>Gunneridae</taxon>
        <taxon>Pentapetalae</taxon>
        <taxon>rosids</taxon>
        <taxon>malvids</taxon>
        <taxon>Myrtales</taxon>
        <taxon>Myrtaceae</taxon>
        <taxon>Myrtoideae</taxon>
        <taxon>Eucalypteae</taxon>
        <taxon>Eucalyptus</taxon>
    </lineage>
</organism>
<name>A0A059CSF0_EUCGR</name>
<evidence type="ECO:0000313" key="1">
    <source>
        <dbReference type="EMBL" id="KCW81388.1"/>
    </source>
</evidence>
<accession>A0A059CSF0</accession>
<dbReference type="EMBL" id="KK198755">
    <property type="protein sequence ID" value="KCW81388.1"/>
    <property type="molecule type" value="Genomic_DNA"/>
</dbReference>
<dbReference type="InParanoid" id="A0A059CSF0"/>
<proteinExistence type="predicted"/>
<dbReference type="AlphaFoldDB" id="A0A059CSF0"/>
<gene>
    <name evidence="1" type="ORF">EUGRSUZ_C02770</name>
</gene>
<reference evidence="1" key="1">
    <citation type="submission" date="2013-07" db="EMBL/GenBank/DDBJ databases">
        <title>The genome of Eucalyptus grandis.</title>
        <authorList>
            <person name="Schmutz J."/>
            <person name="Hayes R."/>
            <person name="Myburg A."/>
            <person name="Tuskan G."/>
            <person name="Grattapaglia D."/>
            <person name="Rokhsar D.S."/>
        </authorList>
    </citation>
    <scope>NUCLEOTIDE SEQUENCE</scope>
    <source>
        <tissue evidence="1">Leaf extractions</tissue>
    </source>
</reference>
<dbReference type="Gramene" id="KCW81388">
    <property type="protein sequence ID" value="KCW81388"/>
    <property type="gene ID" value="EUGRSUZ_C02770"/>
</dbReference>
<protein>
    <submittedName>
        <fullName evidence="1">Uncharacterized protein</fullName>
    </submittedName>
</protein>